<sequence>MKNVMLIFNKCFLVSSAARDHLEDATVKNCTDIHSENVQPSNHHLSGKANDLALYWGVHVSLSSRSLFHPYPPLNLTINVYHQYRSVHWLFRMGRQFKSVSMKPKTQGNIIAILFFKNNPILEFSVRIHDTLISIGNFEESLNRL</sequence>
<name>A0ABD1QC82_9LAMI</name>
<accession>A0ABD1QC82</accession>
<dbReference type="Proteomes" id="UP001604277">
    <property type="component" value="Unassembled WGS sequence"/>
</dbReference>
<organism evidence="1 2">
    <name type="scientific">Forsythia ovata</name>
    <dbReference type="NCBI Taxonomy" id="205694"/>
    <lineage>
        <taxon>Eukaryota</taxon>
        <taxon>Viridiplantae</taxon>
        <taxon>Streptophyta</taxon>
        <taxon>Embryophyta</taxon>
        <taxon>Tracheophyta</taxon>
        <taxon>Spermatophyta</taxon>
        <taxon>Magnoliopsida</taxon>
        <taxon>eudicotyledons</taxon>
        <taxon>Gunneridae</taxon>
        <taxon>Pentapetalae</taxon>
        <taxon>asterids</taxon>
        <taxon>lamiids</taxon>
        <taxon>Lamiales</taxon>
        <taxon>Oleaceae</taxon>
        <taxon>Forsythieae</taxon>
        <taxon>Forsythia</taxon>
    </lineage>
</organism>
<dbReference type="EMBL" id="JBFOLJ010000015">
    <property type="protein sequence ID" value="KAL2473392.1"/>
    <property type="molecule type" value="Genomic_DNA"/>
</dbReference>
<dbReference type="AlphaFoldDB" id="A0ABD1QC82"/>
<keyword evidence="2" id="KW-1185">Reference proteome</keyword>
<evidence type="ECO:0000313" key="2">
    <source>
        <dbReference type="Proteomes" id="UP001604277"/>
    </source>
</evidence>
<gene>
    <name evidence="1" type="ORF">Fot_49128</name>
</gene>
<protein>
    <submittedName>
        <fullName evidence="1">Uncharacterized protein</fullName>
    </submittedName>
</protein>
<reference evidence="2" key="1">
    <citation type="submission" date="2024-07" db="EMBL/GenBank/DDBJ databases">
        <title>Two chromosome-level genome assemblies of Korean endemic species Abeliophyllum distichum and Forsythia ovata (Oleaceae).</title>
        <authorList>
            <person name="Jang H."/>
        </authorList>
    </citation>
    <scope>NUCLEOTIDE SEQUENCE [LARGE SCALE GENOMIC DNA]</scope>
</reference>
<proteinExistence type="predicted"/>
<evidence type="ECO:0000313" key="1">
    <source>
        <dbReference type="EMBL" id="KAL2473392.1"/>
    </source>
</evidence>
<comment type="caution">
    <text evidence="1">The sequence shown here is derived from an EMBL/GenBank/DDBJ whole genome shotgun (WGS) entry which is preliminary data.</text>
</comment>